<evidence type="ECO:0000256" key="1">
    <source>
        <dbReference type="SAM" id="Coils"/>
    </source>
</evidence>
<evidence type="ECO:0008006" key="5">
    <source>
        <dbReference type="Google" id="ProtNLM"/>
    </source>
</evidence>
<accession>A0A495M5M9</accession>
<evidence type="ECO:0000256" key="2">
    <source>
        <dbReference type="SAM" id="Phobius"/>
    </source>
</evidence>
<comment type="caution">
    <text evidence="3">The sequence shown here is derived from an EMBL/GenBank/DDBJ whole genome shotgun (WGS) entry which is preliminary data.</text>
</comment>
<proteinExistence type="predicted"/>
<keyword evidence="4" id="KW-1185">Reference proteome</keyword>
<keyword evidence="2" id="KW-0472">Membrane</keyword>
<organism evidence="3 4">
    <name type="scientific">Flavobacterium endophyticum</name>
    <dbReference type="NCBI Taxonomy" id="1540163"/>
    <lineage>
        <taxon>Bacteria</taxon>
        <taxon>Pseudomonadati</taxon>
        <taxon>Bacteroidota</taxon>
        <taxon>Flavobacteriia</taxon>
        <taxon>Flavobacteriales</taxon>
        <taxon>Flavobacteriaceae</taxon>
        <taxon>Flavobacterium</taxon>
    </lineage>
</organism>
<name>A0A495M5M9_9FLAO</name>
<dbReference type="AlphaFoldDB" id="A0A495M5M9"/>
<keyword evidence="2" id="KW-1133">Transmembrane helix</keyword>
<sequence>MENQKSNSSLKAIIVVLAILLAGSLVYMYKMSSDAKSTETLLVKDKESAMNDLAALKTKLDAAIAENTSVSDELIAEREKVVKLMAELEKSKGDIASLKKYQSQYNTLNAKFNALAKENGLLKDQNSLLTSKNDSISLALGEAKKFNDTLVIQNENLAKTVEKASKLTVMNLRTEAIKEKSSGKQVVTERARRADKLKVCFAIAQNEVAKSGNKLYYVQIIDSKNNVLGEKKTEAFGDMSLTYSFTTTVAYENKAVDVCEFLDGNGVDFEKGVYYVNIFDKGTLVSKTSFTLK</sequence>
<keyword evidence="1" id="KW-0175">Coiled coil</keyword>
<dbReference type="RefSeq" id="WP_121377168.1">
    <property type="nucleotide sequence ID" value="NZ_RBLC01000004.1"/>
</dbReference>
<dbReference type="Proteomes" id="UP000277579">
    <property type="component" value="Unassembled WGS sequence"/>
</dbReference>
<feature type="transmembrane region" description="Helical" evidence="2">
    <location>
        <begin position="12"/>
        <end position="29"/>
    </location>
</feature>
<feature type="coiled-coil region" evidence="1">
    <location>
        <begin position="46"/>
        <end position="118"/>
    </location>
</feature>
<protein>
    <recommendedName>
        <fullName evidence="5">Chromosome partitioning protein ParA</fullName>
    </recommendedName>
</protein>
<evidence type="ECO:0000313" key="3">
    <source>
        <dbReference type="EMBL" id="RKS20512.1"/>
    </source>
</evidence>
<dbReference type="EMBL" id="RBLC01000004">
    <property type="protein sequence ID" value="RKS20512.1"/>
    <property type="molecule type" value="Genomic_DNA"/>
</dbReference>
<gene>
    <name evidence="3" type="ORF">CLV94_2891</name>
</gene>
<keyword evidence="2" id="KW-0812">Transmembrane</keyword>
<dbReference type="OrthoDB" id="1115172at2"/>
<reference evidence="3 4" key="1">
    <citation type="submission" date="2018-10" db="EMBL/GenBank/DDBJ databases">
        <title>Genomic Encyclopedia of Archaeal and Bacterial Type Strains, Phase II (KMG-II): from individual species to whole genera.</title>
        <authorList>
            <person name="Goeker M."/>
        </authorList>
    </citation>
    <scope>NUCLEOTIDE SEQUENCE [LARGE SCALE GENOMIC DNA]</scope>
    <source>
        <strain evidence="3 4">DSM 29537</strain>
    </source>
</reference>
<evidence type="ECO:0000313" key="4">
    <source>
        <dbReference type="Proteomes" id="UP000277579"/>
    </source>
</evidence>